<dbReference type="InterPro" id="IPR051532">
    <property type="entry name" value="Ester_Hydrolysis_Enzymes"/>
</dbReference>
<dbReference type="CDD" id="cd00229">
    <property type="entry name" value="SGNH_hydrolase"/>
    <property type="match status" value="1"/>
</dbReference>
<dbReference type="PANTHER" id="PTHR30383:SF26">
    <property type="entry name" value="SGNH HYDROLASE-TYPE ESTERASE DOMAIN-CONTAINING PROTEIN"/>
    <property type="match status" value="1"/>
</dbReference>
<name>A0ABX1VDA8_9PLAN</name>
<keyword evidence="4" id="KW-1185">Reference proteome</keyword>
<dbReference type="Gene3D" id="3.40.50.1110">
    <property type="entry name" value="SGNH hydrolase"/>
    <property type="match status" value="1"/>
</dbReference>
<feature type="domain" description="SGNH hydrolase-type esterase" evidence="2">
    <location>
        <begin position="37"/>
        <end position="203"/>
    </location>
</feature>
<sequence length="237" mass="25306">MLPVLALLMPALTTVAFAPPTPAPDTVDPALPNVLLIGDSISIAYTDPVRQELAGEANVFRIPGNGGPTTRGLANLDKWLGDRKWDVIHVNWGLHDLKYMDAKGALTAVEKGKQQVPPDDYRKNLGKLFDRLEKTGAKVIWATTTPVPEGANGRVADESVDYNKIAAEVVKDRDIAVNDLHAVAAADLKTLQRPRDVHFKPEGSVVLAQAVADAVRAALGLEPANEEAAIESGTAVD</sequence>
<dbReference type="EMBL" id="WTPX01000055">
    <property type="protein sequence ID" value="NNJ25946.1"/>
    <property type="molecule type" value="Genomic_DNA"/>
</dbReference>
<protein>
    <recommendedName>
        <fullName evidence="2">SGNH hydrolase-type esterase domain-containing protein</fullName>
    </recommendedName>
</protein>
<dbReference type="SUPFAM" id="SSF52266">
    <property type="entry name" value="SGNH hydrolase"/>
    <property type="match status" value="1"/>
</dbReference>
<gene>
    <name evidence="3" type="ORF">LzC2_20230</name>
</gene>
<dbReference type="Pfam" id="PF13472">
    <property type="entry name" value="Lipase_GDSL_2"/>
    <property type="match status" value="1"/>
</dbReference>
<proteinExistence type="predicted"/>
<feature type="chain" id="PRO_5047229796" description="SGNH hydrolase-type esterase domain-containing protein" evidence="1">
    <location>
        <begin position="19"/>
        <end position="237"/>
    </location>
</feature>
<reference evidence="3 4" key="1">
    <citation type="journal article" date="2020" name="Syst. Appl. Microbiol.">
        <title>Alienimonas chondri sp. nov., a novel planctomycete isolated from the biofilm of the red alga Chondrus crispus.</title>
        <authorList>
            <person name="Vitorino I."/>
            <person name="Albuquerque L."/>
            <person name="Wiegand S."/>
            <person name="Kallscheuer N."/>
            <person name="da Costa M.S."/>
            <person name="Lobo-da-Cunha A."/>
            <person name="Jogler C."/>
            <person name="Lage O.M."/>
        </authorList>
    </citation>
    <scope>NUCLEOTIDE SEQUENCE [LARGE SCALE GENOMIC DNA]</scope>
    <source>
        <strain evidence="3 4">LzC2</strain>
    </source>
</reference>
<evidence type="ECO:0000313" key="4">
    <source>
        <dbReference type="Proteomes" id="UP000609651"/>
    </source>
</evidence>
<dbReference type="PANTHER" id="PTHR30383">
    <property type="entry name" value="THIOESTERASE 1/PROTEASE 1/LYSOPHOSPHOLIPASE L1"/>
    <property type="match status" value="1"/>
</dbReference>
<accession>A0ABX1VDA8</accession>
<feature type="signal peptide" evidence="1">
    <location>
        <begin position="1"/>
        <end position="18"/>
    </location>
</feature>
<dbReference type="InterPro" id="IPR013830">
    <property type="entry name" value="SGNH_hydro"/>
</dbReference>
<evidence type="ECO:0000313" key="3">
    <source>
        <dbReference type="EMBL" id="NNJ25946.1"/>
    </source>
</evidence>
<organism evidence="3 4">
    <name type="scientific">Alienimonas chondri</name>
    <dbReference type="NCBI Taxonomy" id="2681879"/>
    <lineage>
        <taxon>Bacteria</taxon>
        <taxon>Pseudomonadati</taxon>
        <taxon>Planctomycetota</taxon>
        <taxon>Planctomycetia</taxon>
        <taxon>Planctomycetales</taxon>
        <taxon>Planctomycetaceae</taxon>
        <taxon>Alienimonas</taxon>
    </lineage>
</organism>
<keyword evidence="1" id="KW-0732">Signal</keyword>
<evidence type="ECO:0000256" key="1">
    <source>
        <dbReference type="SAM" id="SignalP"/>
    </source>
</evidence>
<evidence type="ECO:0000259" key="2">
    <source>
        <dbReference type="Pfam" id="PF13472"/>
    </source>
</evidence>
<dbReference type="Proteomes" id="UP000609651">
    <property type="component" value="Unassembled WGS sequence"/>
</dbReference>
<comment type="caution">
    <text evidence="3">The sequence shown here is derived from an EMBL/GenBank/DDBJ whole genome shotgun (WGS) entry which is preliminary data.</text>
</comment>
<dbReference type="RefSeq" id="WP_171186469.1">
    <property type="nucleotide sequence ID" value="NZ_WTPX01000055.1"/>
</dbReference>
<dbReference type="InterPro" id="IPR036514">
    <property type="entry name" value="SGNH_hydro_sf"/>
</dbReference>